<organism evidence="1">
    <name type="scientific">freshwater metagenome</name>
    <dbReference type="NCBI Taxonomy" id="449393"/>
    <lineage>
        <taxon>unclassified sequences</taxon>
        <taxon>metagenomes</taxon>
        <taxon>ecological metagenomes</taxon>
    </lineage>
</organism>
<gene>
    <name evidence="1" type="ORF">UFOPK2242_01556</name>
    <name evidence="2" type="ORF">UFOPK2925_00946</name>
    <name evidence="3" type="ORF">UFOPK2996_00215</name>
    <name evidence="4" type="ORF">UFOPK3317_00962</name>
    <name evidence="5" type="ORF">UFOPK3974_01528</name>
    <name evidence="6" type="ORF">UFOPK4071_00225</name>
</gene>
<protein>
    <submittedName>
        <fullName evidence="1">Unannotated protein</fullName>
    </submittedName>
</protein>
<dbReference type="EMBL" id="CAFBOR010000271">
    <property type="protein sequence ID" value="CAB5001303.1"/>
    <property type="molecule type" value="Genomic_DNA"/>
</dbReference>
<accession>A0A6J6MJE6</accession>
<evidence type="ECO:0000313" key="2">
    <source>
        <dbReference type="EMBL" id="CAB4782419.1"/>
    </source>
</evidence>
<proteinExistence type="predicted"/>
<dbReference type="AlphaFoldDB" id="A0A6J6MJE6"/>
<dbReference type="EMBL" id="CAEZWM010000261">
    <property type="protein sequence ID" value="CAB4672845.1"/>
    <property type="molecule type" value="Genomic_DNA"/>
</dbReference>
<dbReference type="EMBL" id="CAFAAH010000012">
    <property type="protein sequence ID" value="CAB4788029.1"/>
    <property type="molecule type" value="Genomic_DNA"/>
</dbReference>
<evidence type="ECO:0000313" key="6">
    <source>
        <dbReference type="EMBL" id="CAB5002650.1"/>
    </source>
</evidence>
<evidence type="ECO:0000313" key="4">
    <source>
        <dbReference type="EMBL" id="CAB4872412.1"/>
    </source>
</evidence>
<sequence>MSALRGRWAQGLEPRMFCWVIKDRLAASERPGGFSRNHRKIRRQEELIWLHQQGFTRVVSLLDSPHNLRAYDEAAIPCEQVPLGRPDELPIRLHIIFETIARRLDDPKEKLLLHHEEFGDRLVGVIAGYLLYSELIPEGPPAIMVAERLTGRELGATGREIVAATVDAGLVRSRKV</sequence>
<evidence type="ECO:0000313" key="3">
    <source>
        <dbReference type="EMBL" id="CAB4788029.1"/>
    </source>
</evidence>
<dbReference type="EMBL" id="CAEZZU010000135">
    <property type="protein sequence ID" value="CAB4782419.1"/>
    <property type="molecule type" value="Genomic_DNA"/>
</dbReference>
<dbReference type="EMBL" id="CAFBLK010000162">
    <property type="protein sequence ID" value="CAB4872412.1"/>
    <property type="molecule type" value="Genomic_DNA"/>
</dbReference>
<dbReference type="EMBL" id="CAFBPF010000014">
    <property type="protein sequence ID" value="CAB5002650.1"/>
    <property type="molecule type" value="Genomic_DNA"/>
</dbReference>
<evidence type="ECO:0000313" key="5">
    <source>
        <dbReference type="EMBL" id="CAB5001303.1"/>
    </source>
</evidence>
<evidence type="ECO:0000313" key="1">
    <source>
        <dbReference type="EMBL" id="CAB4672845.1"/>
    </source>
</evidence>
<reference evidence="1" key="1">
    <citation type="submission" date="2020-05" db="EMBL/GenBank/DDBJ databases">
        <authorList>
            <person name="Chiriac C."/>
            <person name="Salcher M."/>
            <person name="Ghai R."/>
            <person name="Kavagutti S V."/>
        </authorList>
    </citation>
    <scope>NUCLEOTIDE SEQUENCE</scope>
</reference>
<name>A0A6J6MJE6_9ZZZZ</name>